<keyword evidence="2" id="KW-1133">Transmembrane helix</keyword>
<sequence>MSSSHPDQQLRSDQADGSIIAELYENGDKSHRKGEYVPERYPTNREVASAIEKQVATSVENYRNYRHVTWYTLFIVLYMLVLYFQASSFKSGEVVATLKAALLPQGTTSTTMTFSSEDQVLAFLGNQIIRPVWKDPVCGDSRCEAPWEFPAWGPFGCQADCGLNPNTTKVIVALSADFSGHPSISPATLRGQVSWNLCLNDTLRARRGMSPLCWFAEDQVFTEVIETQIKAVYLVDGDWYVKLDGDLAGRVTGAVYDASQGDDTLVSIPVSPTWEACKLKRRRPAASTGRRLLSEFTVARNAAGEAGDKALQQAMAAAANKHAQQDSTEQPVHLEL</sequence>
<gene>
    <name evidence="3" type="ORF">BQ4739_LOCUS10606</name>
</gene>
<protein>
    <submittedName>
        <fullName evidence="3">Uncharacterized protein</fullName>
    </submittedName>
</protein>
<keyword evidence="2" id="KW-0472">Membrane</keyword>
<feature type="compositionally biased region" description="Low complexity" evidence="1">
    <location>
        <begin position="313"/>
        <end position="322"/>
    </location>
</feature>
<proteinExistence type="predicted"/>
<evidence type="ECO:0000313" key="4">
    <source>
        <dbReference type="Proteomes" id="UP000256970"/>
    </source>
</evidence>
<dbReference type="EMBL" id="FNXT01000989">
    <property type="protein sequence ID" value="SZX70389.1"/>
    <property type="molecule type" value="Genomic_DNA"/>
</dbReference>
<feature type="transmembrane region" description="Helical" evidence="2">
    <location>
        <begin position="68"/>
        <end position="86"/>
    </location>
</feature>
<evidence type="ECO:0000313" key="3">
    <source>
        <dbReference type="EMBL" id="SZX70389.1"/>
    </source>
</evidence>
<dbReference type="STRING" id="3088.A0A383VZS8"/>
<feature type="region of interest" description="Disordered" evidence="1">
    <location>
        <begin position="313"/>
        <end position="336"/>
    </location>
</feature>
<dbReference type="AlphaFoldDB" id="A0A383VZS8"/>
<evidence type="ECO:0000256" key="1">
    <source>
        <dbReference type="SAM" id="MobiDB-lite"/>
    </source>
</evidence>
<accession>A0A383VZS8</accession>
<keyword evidence="2" id="KW-0812">Transmembrane</keyword>
<reference evidence="3 4" key="1">
    <citation type="submission" date="2016-10" db="EMBL/GenBank/DDBJ databases">
        <authorList>
            <person name="Cai Z."/>
        </authorList>
    </citation>
    <scope>NUCLEOTIDE SEQUENCE [LARGE SCALE GENOMIC DNA]</scope>
</reference>
<name>A0A383VZS8_TETOB</name>
<keyword evidence="4" id="KW-1185">Reference proteome</keyword>
<organism evidence="3 4">
    <name type="scientific">Tetradesmus obliquus</name>
    <name type="common">Green alga</name>
    <name type="synonym">Acutodesmus obliquus</name>
    <dbReference type="NCBI Taxonomy" id="3088"/>
    <lineage>
        <taxon>Eukaryota</taxon>
        <taxon>Viridiplantae</taxon>
        <taxon>Chlorophyta</taxon>
        <taxon>core chlorophytes</taxon>
        <taxon>Chlorophyceae</taxon>
        <taxon>CS clade</taxon>
        <taxon>Sphaeropleales</taxon>
        <taxon>Scenedesmaceae</taxon>
        <taxon>Tetradesmus</taxon>
    </lineage>
</organism>
<dbReference type="Proteomes" id="UP000256970">
    <property type="component" value="Unassembled WGS sequence"/>
</dbReference>
<evidence type="ECO:0000256" key="2">
    <source>
        <dbReference type="SAM" id="Phobius"/>
    </source>
</evidence>